<name>A0AAV1DM35_OLDCO</name>
<proteinExistence type="predicted"/>
<keyword evidence="2" id="KW-1185">Reference proteome</keyword>
<protein>
    <submittedName>
        <fullName evidence="1">OLC1v1007533C1</fullName>
    </submittedName>
</protein>
<dbReference type="Proteomes" id="UP001161247">
    <property type="component" value="Chromosome 5"/>
</dbReference>
<evidence type="ECO:0000313" key="1">
    <source>
        <dbReference type="EMBL" id="CAI9108024.1"/>
    </source>
</evidence>
<reference evidence="1" key="1">
    <citation type="submission" date="2023-03" db="EMBL/GenBank/DDBJ databases">
        <authorList>
            <person name="Julca I."/>
        </authorList>
    </citation>
    <scope>NUCLEOTIDE SEQUENCE</scope>
</reference>
<dbReference type="AlphaFoldDB" id="A0AAV1DM35"/>
<dbReference type="EMBL" id="OX459122">
    <property type="protein sequence ID" value="CAI9108024.1"/>
    <property type="molecule type" value="Genomic_DNA"/>
</dbReference>
<organism evidence="1 2">
    <name type="scientific">Oldenlandia corymbosa var. corymbosa</name>
    <dbReference type="NCBI Taxonomy" id="529605"/>
    <lineage>
        <taxon>Eukaryota</taxon>
        <taxon>Viridiplantae</taxon>
        <taxon>Streptophyta</taxon>
        <taxon>Embryophyta</taxon>
        <taxon>Tracheophyta</taxon>
        <taxon>Spermatophyta</taxon>
        <taxon>Magnoliopsida</taxon>
        <taxon>eudicotyledons</taxon>
        <taxon>Gunneridae</taxon>
        <taxon>Pentapetalae</taxon>
        <taxon>asterids</taxon>
        <taxon>lamiids</taxon>
        <taxon>Gentianales</taxon>
        <taxon>Rubiaceae</taxon>
        <taxon>Rubioideae</taxon>
        <taxon>Spermacoceae</taxon>
        <taxon>Hedyotis-Oldenlandia complex</taxon>
        <taxon>Oldenlandia</taxon>
    </lineage>
</organism>
<accession>A0AAV1DM35</accession>
<gene>
    <name evidence="1" type="ORF">OLC1_LOCUS16190</name>
</gene>
<evidence type="ECO:0000313" key="2">
    <source>
        <dbReference type="Proteomes" id="UP001161247"/>
    </source>
</evidence>
<sequence>MGPGGVGWGPRRRPWGPYPVGPVEYFRGFADCICGAIAACLSCLCCGWLFHDCCFGGACGPGPRPFGPPLPPGPPFGPPPPFPF</sequence>